<comment type="caution">
    <text evidence="1">The sequence shown here is derived from an EMBL/GenBank/DDBJ whole genome shotgun (WGS) entry which is preliminary data.</text>
</comment>
<reference evidence="1" key="1">
    <citation type="submission" date="2019-05" db="EMBL/GenBank/DDBJ databases">
        <title>Another draft genome of Portunus trituberculatus and its Hox gene families provides insights of decapod evolution.</title>
        <authorList>
            <person name="Jeong J.-H."/>
            <person name="Song I."/>
            <person name="Kim S."/>
            <person name="Choi T."/>
            <person name="Kim D."/>
            <person name="Ryu S."/>
            <person name="Kim W."/>
        </authorList>
    </citation>
    <scope>NUCLEOTIDE SEQUENCE [LARGE SCALE GENOMIC DNA]</scope>
    <source>
        <tissue evidence="1">Muscle</tissue>
    </source>
</reference>
<proteinExistence type="predicted"/>
<gene>
    <name evidence="1" type="ORF">E2C01_084870</name>
</gene>
<evidence type="ECO:0000313" key="1">
    <source>
        <dbReference type="EMBL" id="MPC89907.1"/>
    </source>
</evidence>
<keyword evidence="2" id="KW-1185">Reference proteome</keyword>
<dbReference type="AlphaFoldDB" id="A0A5B7J8X0"/>
<sequence length="78" mass="8903">MIFTHCINPIKRDWLPHVLQDIFMTKLSKYPHVQATRVTDGSVSGSRSRCRLLIRGYISTSHYTLTLRFLGGSAHVCN</sequence>
<accession>A0A5B7J8X0</accession>
<dbReference type="EMBL" id="VSRR010082566">
    <property type="protein sequence ID" value="MPC89907.1"/>
    <property type="molecule type" value="Genomic_DNA"/>
</dbReference>
<organism evidence="1 2">
    <name type="scientific">Portunus trituberculatus</name>
    <name type="common">Swimming crab</name>
    <name type="synonym">Neptunus trituberculatus</name>
    <dbReference type="NCBI Taxonomy" id="210409"/>
    <lineage>
        <taxon>Eukaryota</taxon>
        <taxon>Metazoa</taxon>
        <taxon>Ecdysozoa</taxon>
        <taxon>Arthropoda</taxon>
        <taxon>Crustacea</taxon>
        <taxon>Multicrustacea</taxon>
        <taxon>Malacostraca</taxon>
        <taxon>Eumalacostraca</taxon>
        <taxon>Eucarida</taxon>
        <taxon>Decapoda</taxon>
        <taxon>Pleocyemata</taxon>
        <taxon>Brachyura</taxon>
        <taxon>Eubrachyura</taxon>
        <taxon>Portunoidea</taxon>
        <taxon>Portunidae</taxon>
        <taxon>Portuninae</taxon>
        <taxon>Portunus</taxon>
    </lineage>
</organism>
<dbReference type="Proteomes" id="UP000324222">
    <property type="component" value="Unassembled WGS sequence"/>
</dbReference>
<evidence type="ECO:0000313" key="2">
    <source>
        <dbReference type="Proteomes" id="UP000324222"/>
    </source>
</evidence>
<name>A0A5B7J8X0_PORTR</name>
<protein>
    <submittedName>
        <fullName evidence="1">Uncharacterized protein</fullName>
    </submittedName>
</protein>